<accession>A0A9Y2F661</accession>
<dbReference type="AlphaFoldDB" id="A0A9Y2F661"/>
<sequence>MHILLIYAYTVAKREVELLQYAVNHHDDEDADEDVLVLVEQA</sequence>
<name>A0A9Y2F661_9SPHN</name>
<reference evidence="1 2" key="1">
    <citation type="submission" date="2023-06" db="EMBL/GenBank/DDBJ databases">
        <title>Altererythrobacter rubellus NBRC 112769 genome.</title>
        <authorList>
            <person name="Zhang K."/>
        </authorList>
    </citation>
    <scope>NUCLEOTIDE SEQUENCE [LARGE SCALE GENOMIC DNA]</scope>
    <source>
        <strain evidence="1 2">NBRC 112769</strain>
    </source>
</reference>
<dbReference type="Proteomes" id="UP001231445">
    <property type="component" value="Chromosome"/>
</dbReference>
<dbReference type="RefSeq" id="WP_285975832.1">
    <property type="nucleotide sequence ID" value="NZ_CP127221.1"/>
</dbReference>
<evidence type="ECO:0000313" key="2">
    <source>
        <dbReference type="Proteomes" id="UP001231445"/>
    </source>
</evidence>
<protein>
    <submittedName>
        <fullName evidence="1">Uncharacterized protein</fullName>
    </submittedName>
</protein>
<gene>
    <name evidence="1" type="ORF">QQX03_11400</name>
</gene>
<organism evidence="1 2">
    <name type="scientific">Altererythrobacter rubellus</name>
    <dbReference type="NCBI Taxonomy" id="2173831"/>
    <lineage>
        <taxon>Bacteria</taxon>
        <taxon>Pseudomonadati</taxon>
        <taxon>Pseudomonadota</taxon>
        <taxon>Alphaproteobacteria</taxon>
        <taxon>Sphingomonadales</taxon>
        <taxon>Erythrobacteraceae</taxon>
        <taxon>Altererythrobacter</taxon>
    </lineage>
</organism>
<dbReference type="KEGG" id="arue:QQX03_11400"/>
<keyword evidence="2" id="KW-1185">Reference proteome</keyword>
<evidence type="ECO:0000313" key="1">
    <source>
        <dbReference type="EMBL" id="WIW95517.1"/>
    </source>
</evidence>
<dbReference type="EMBL" id="CP127221">
    <property type="protein sequence ID" value="WIW95517.1"/>
    <property type="molecule type" value="Genomic_DNA"/>
</dbReference>
<proteinExistence type="predicted"/>